<evidence type="ECO:0000313" key="2">
    <source>
        <dbReference type="Proteomes" id="UP000198790"/>
    </source>
</evidence>
<keyword evidence="2" id="KW-1185">Reference proteome</keyword>
<gene>
    <name evidence="1" type="ORF">SAMN04489723_12925</name>
</gene>
<name>A0A1I1CDI5_9BACT</name>
<dbReference type="Proteomes" id="UP000198790">
    <property type="component" value="Unassembled WGS sequence"/>
</dbReference>
<accession>A0A1I1CDI5</accession>
<dbReference type="EMBL" id="FOKK01000029">
    <property type="protein sequence ID" value="SFB60487.1"/>
    <property type="molecule type" value="Genomic_DNA"/>
</dbReference>
<reference evidence="1 2" key="1">
    <citation type="submission" date="2016-10" db="EMBL/GenBank/DDBJ databases">
        <authorList>
            <person name="de Groot N.N."/>
        </authorList>
    </citation>
    <scope>NUCLEOTIDE SEQUENCE [LARGE SCALE GENOMIC DNA]</scope>
    <source>
        <strain evidence="1 2">DSM 23399</strain>
    </source>
</reference>
<protein>
    <submittedName>
        <fullName evidence="1">Uncharacterized protein</fullName>
    </submittedName>
</protein>
<sequence length="71" mass="8197">MLIFLSNGLINSILLVIKSMYEWSGYIGFSKKYSLNLQGIFSRIPIRICSFFDRVTIPGMIIYGEFAHQFP</sequence>
<proteinExistence type="predicted"/>
<dbReference type="AlphaFoldDB" id="A0A1I1CDI5"/>
<organism evidence="1 2">
    <name type="scientific">Algoriphagus aquimarinus</name>
    <dbReference type="NCBI Taxonomy" id="237018"/>
    <lineage>
        <taxon>Bacteria</taxon>
        <taxon>Pseudomonadati</taxon>
        <taxon>Bacteroidota</taxon>
        <taxon>Cytophagia</taxon>
        <taxon>Cytophagales</taxon>
        <taxon>Cyclobacteriaceae</taxon>
        <taxon>Algoriphagus</taxon>
    </lineage>
</organism>
<evidence type="ECO:0000313" key="1">
    <source>
        <dbReference type="EMBL" id="SFB60487.1"/>
    </source>
</evidence>